<evidence type="ECO:0000313" key="3">
    <source>
        <dbReference type="EMBL" id="KAJ7683703.1"/>
    </source>
</evidence>
<evidence type="ECO:0000256" key="1">
    <source>
        <dbReference type="SAM" id="MobiDB-lite"/>
    </source>
</evidence>
<organism evidence="3 4">
    <name type="scientific">Mycena rosella</name>
    <name type="common">Pink bonnet</name>
    <name type="synonym">Agaricus rosellus</name>
    <dbReference type="NCBI Taxonomy" id="1033263"/>
    <lineage>
        <taxon>Eukaryota</taxon>
        <taxon>Fungi</taxon>
        <taxon>Dikarya</taxon>
        <taxon>Basidiomycota</taxon>
        <taxon>Agaricomycotina</taxon>
        <taxon>Agaricomycetes</taxon>
        <taxon>Agaricomycetidae</taxon>
        <taxon>Agaricales</taxon>
        <taxon>Marasmiineae</taxon>
        <taxon>Mycenaceae</taxon>
        <taxon>Mycena</taxon>
    </lineage>
</organism>
<feature type="region of interest" description="Disordered" evidence="1">
    <location>
        <begin position="29"/>
        <end position="74"/>
    </location>
</feature>
<accession>A0AAD7D8C8</accession>
<dbReference type="SUPFAM" id="SSF56399">
    <property type="entry name" value="ADP-ribosylation"/>
    <property type="match status" value="1"/>
</dbReference>
<dbReference type="Gene3D" id="3.90.228.10">
    <property type="match status" value="1"/>
</dbReference>
<name>A0AAD7D8C8_MYCRO</name>
<sequence length="445" mass="47227">MASHIPMALSLLHTFATQYPGGKQLWTPPSVATAPAAAASQSPPAAPSAPINVPQPQPQRTSTASSAASASASPPASTAISNLCENCQLRPKYSDGNKVHPYCSKSCANQAKLPSQPPSLTGSIPKSANCDFCGVRPKFFDGKRTHPFCSKACSKNATAQNPLLKSNAKGTCHAPGCQKAAHTNANGTAGSYCSLAHKTLGETICLMCKQAPKQAQSHFCSSTCADDAEKNAPMILEVPLGHATFKSVADQFKASWRHTGTICPPVRRIYKIVATQASLANYNAYQTKVEGSGHFVASGRSAGNENRRWHGTRRECTLGDKGQTQFCASTTCSLCCIVRSSFDISLWGTKTGWGRFGKGIYTSSTSSKSNDYSHNDCTSSLKAILLNKVIVGKGCKLTHDNTSLTAPPTGYDSVLAEKGGSLNYDELVVYTNDAIRPSFLVMYEP</sequence>
<dbReference type="GO" id="GO:0003950">
    <property type="term" value="F:NAD+ poly-ADP-ribosyltransferase activity"/>
    <property type="evidence" value="ECO:0007669"/>
    <property type="project" value="InterPro"/>
</dbReference>
<dbReference type="AlphaFoldDB" id="A0AAD7D8C8"/>
<feature type="domain" description="PARP catalytic" evidence="2">
    <location>
        <begin position="302"/>
        <end position="417"/>
    </location>
</feature>
<feature type="compositionally biased region" description="Low complexity" evidence="1">
    <location>
        <begin position="61"/>
        <end position="74"/>
    </location>
</feature>
<keyword evidence="4" id="KW-1185">Reference proteome</keyword>
<dbReference type="EMBL" id="JARKIE010000106">
    <property type="protein sequence ID" value="KAJ7683703.1"/>
    <property type="molecule type" value="Genomic_DNA"/>
</dbReference>
<evidence type="ECO:0000259" key="2">
    <source>
        <dbReference type="Pfam" id="PF00644"/>
    </source>
</evidence>
<dbReference type="PANTHER" id="PTHR31681">
    <property type="entry name" value="C2H2-LIKE ZINC FINGER PROTEIN"/>
    <property type="match status" value="1"/>
</dbReference>
<proteinExistence type="predicted"/>
<dbReference type="Pfam" id="PF00644">
    <property type="entry name" value="PARP"/>
    <property type="match status" value="1"/>
</dbReference>
<feature type="compositionally biased region" description="Low complexity" evidence="1">
    <location>
        <begin position="29"/>
        <end position="43"/>
    </location>
</feature>
<protein>
    <recommendedName>
        <fullName evidence="2">PARP catalytic domain-containing protein</fullName>
    </recommendedName>
</protein>
<dbReference type="Proteomes" id="UP001221757">
    <property type="component" value="Unassembled WGS sequence"/>
</dbReference>
<reference evidence="3" key="1">
    <citation type="submission" date="2023-03" db="EMBL/GenBank/DDBJ databases">
        <title>Massive genome expansion in bonnet fungi (Mycena s.s.) driven by repeated elements and novel gene families across ecological guilds.</title>
        <authorList>
            <consortium name="Lawrence Berkeley National Laboratory"/>
            <person name="Harder C.B."/>
            <person name="Miyauchi S."/>
            <person name="Viragh M."/>
            <person name="Kuo A."/>
            <person name="Thoen E."/>
            <person name="Andreopoulos B."/>
            <person name="Lu D."/>
            <person name="Skrede I."/>
            <person name="Drula E."/>
            <person name="Henrissat B."/>
            <person name="Morin E."/>
            <person name="Kohler A."/>
            <person name="Barry K."/>
            <person name="LaButti K."/>
            <person name="Morin E."/>
            <person name="Salamov A."/>
            <person name="Lipzen A."/>
            <person name="Mereny Z."/>
            <person name="Hegedus B."/>
            <person name="Baldrian P."/>
            <person name="Stursova M."/>
            <person name="Weitz H."/>
            <person name="Taylor A."/>
            <person name="Grigoriev I.V."/>
            <person name="Nagy L.G."/>
            <person name="Martin F."/>
            <person name="Kauserud H."/>
        </authorList>
    </citation>
    <scope>NUCLEOTIDE SEQUENCE</scope>
    <source>
        <strain evidence="3">CBHHK067</strain>
    </source>
</reference>
<comment type="caution">
    <text evidence="3">The sequence shown here is derived from an EMBL/GenBank/DDBJ whole genome shotgun (WGS) entry which is preliminary data.</text>
</comment>
<gene>
    <name evidence="3" type="ORF">B0H17DRAFT_1073809</name>
</gene>
<dbReference type="PANTHER" id="PTHR31681:SF3">
    <property type="entry name" value="OS04G0690100 PROTEIN"/>
    <property type="match status" value="1"/>
</dbReference>
<evidence type="ECO:0000313" key="4">
    <source>
        <dbReference type="Proteomes" id="UP001221757"/>
    </source>
</evidence>
<dbReference type="InterPro" id="IPR012317">
    <property type="entry name" value="Poly(ADP-ribose)pol_cat_dom"/>
</dbReference>